<gene>
    <name evidence="3" type="primary">Clybl</name>
    <name evidence="3" type="ORF">T11_1082</name>
</gene>
<comment type="caution">
    <text evidence="3">The sequence shown here is derived from an EMBL/GenBank/DDBJ whole genome shotgun (WGS) entry which is preliminary data.</text>
</comment>
<evidence type="ECO:0000259" key="2">
    <source>
        <dbReference type="Pfam" id="PF03328"/>
    </source>
</evidence>
<dbReference type="InterPro" id="IPR040442">
    <property type="entry name" value="Pyrv_kinase-like_dom_sf"/>
</dbReference>
<dbReference type="STRING" id="268475.A0A0V1HP06"/>
<dbReference type="InterPro" id="IPR040186">
    <property type="entry name" value="Citramalyl-CoA_lyase"/>
</dbReference>
<dbReference type="Proteomes" id="UP000055024">
    <property type="component" value="Unassembled WGS sequence"/>
</dbReference>
<dbReference type="InterPro" id="IPR015813">
    <property type="entry name" value="Pyrv/PenolPyrv_kinase-like_dom"/>
</dbReference>
<dbReference type="GO" id="GO:0046872">
    <property type="term" value="F:metal ion binding"/>
    <property type="evidence" value="ECO:0007669"/>
    <property type="project" value="UniProtKB-KW"/>
</dbReference>
<dbReference type="InterPro" id="IPR005000">
    <property type="entry name" value="Aldolase/citrate-lyase_domain"/>
</dbReference>
<dbReference type="GO" id="GO:0047777">
    <property type="term" value="F:(S)-citramalyl-CoA lyase activity"/>
    <property type="evidence" value="ECO:0007669"/>
    <property type="project" value="TreeGrafter"/>
</dbReference>
<protein>
    <submittedName>
        <fullName evidence="3">Citrate lyase subunit beta-like protein, mitochondrial</fullName>
    </submittedName>
</protein>
<keyword evidence="4" id="KW-1185">Reference proteome</keyword>
<dbReference type="SUPFAM" id="SSF51621">
    <property type="entry name" value="Phosphoenolpyruvate/pyruvate domain"/>
    <property type="match status" value="1"/>
</dbReference>
<dbReference type="Gene3D" id="3.20.20.60">
    <property type="entry name" value="Phosphoenolpyruvate-binding domains"/>
    <property type="match status" value="1"/>
</dbReference>
<dbReference type="PANTHER" id="PTHR11105:SF0">
    <property type="entry name" value="CITRAMALYL-COA LYASE, MITOCHONDRIAL"/>
    <property type="match status" value="1"/>
</dbReference>
<dbReference type="EMBL" id="JYDP01000042">
    <property type="protein sequence ID" value="KRZ12204.1"/>
    <property type="molecule type" value="Genomic_DNA"/>
</dbReference>
<dbReference type="Pfam" id="PF03328">
    <property type="entry name" value="HpcH_HpaI"/>
    <property type="match status" value="1"/>
</dbReference>
<reference evidence="3 4" key="1">
    <citation type="submission" date="2015-01" db="EMBL/GenBank/DDBJ databases">
        <title>Evolution of Trichinella species and genotypes.</title>
        <authorList>
            <person name="Korhonen P.K."/>
            <person name="Edoardo P."/>
            <person name="Giuseppe L.R."/>
            <person name="Gasser R.B."/>
        </authorList>
    </citation>
    <scope>NUCLEOTIDE SEQUENCE [LARGE SCALE GENOMIC DNA]</scope>
    <source>
        <strain evidence="3">ISS1029</strain>
    </source>
</reference>
<keyword evidence="1" id="KW-0479">Metal-binding</keyword>
<dbReference type="OrthoDB" id="1773at2759"/>
<dbReference type="GO" id="GO:0106064">
    <property type="term" value="P:regulation of cobalamin metabolic process"/>
    <property type="evidence" value="ECO:0007669"/>
    <property type="project" value="TreeGrafter"/>
</dbReference>
<feature type="domain" description="HpcH/HpaI aldolase/citrate lyase" evidence="2">
    <location>
        <begin position="28"/>
        <end position="256"/>
    </location>
</feature>
<sequence length="438" mass="49882">MVILCRLANLHGFCGFCRTGQKLSTYRRALFYVPANQERKLRKIPQLVADSIVLDCEDGVAEVSKNEARNNVIAFLQSGKPSSVNCELAWRVNSLQSGLLEEDLKAVAEAKVELETILLPKVNSINDLKEFSVLFRNYFQYVKKSIMLLIYVESAQSLLNMAKIVNAAFNLSTFCPVYLDGVVFGSDDYCADIGIQRSEDAMELIYARQRFVSVCKAFKLQAVDMVYNDYKNLNGLAAHCHEAKGLGFTGKQVIHPDQIKIVQDSFMPTAEELERAKEIVEEFEKQKTSGIGAFTFHTSMIDMPLVLQAMRTAQLSVESSHVSKWNSPLQLQYNVDAMQFLYLLSFHHLRVIKSKQEKDCVLSIFKNVINVGSLPCFTGSPDEDAREWLRQVEEEKVLYAWSDEYELRIVSVVAWMARIERRKQKIRARYIGCIYGKL</sequence>
<evidence type="ECO:0000256" key="1">
    <source>
        <dbReference type="ARBA" id="ARBA00022723"/>
    </source>
</evidence>
<dbReference type="PANTHER" id="PTHR11105">
    <property type="entry name" value="CITRATE LYASE SUBUNIT BETA-RELATED"/>
    <property type="match status" value="1"/>
</dbReference>
<organism evidence="3 4">
    <name type="scientific">Trichinella zimbabwensis</name>
    <dbReference type="NCBI Taxonomy" id="268475"/>
    <lineage>
        <taxon>Eukaryota</taxon>
        <taxon>Metazoa</taxon>
        <taxon>Ecdysozoa</taxon>
        <taxon>Nematoda</taxon>
        <taxon>Enoplea</taxon>
        <taxon>Dorylaimia</taxon>
        <taxon>Trichinellida</taxon>
        <taxon>Trichinellidae</taxon>
        <taxon>Trichinella</taxon>
    </lineage>
</organism>
<accession>A0A0V1HP06</accession>
<keyword evidence="3" id="KW-0456">Lyase</keyword>
<dbReference type="AlphaFoldDB" id="A0A0V1HP06"/>
<evidence type="ECO:0000313" key="3">
    <source>
        <dbReference type="EMBL" id="KRZ12204.1"/>
    </source>
</evidence>
<evidence type="ECO:0000313" key="4">
    <source>
        <dbReference type="Proteomes" id="UP000055024"/>
    </source>
</evidence>
<proteinExistence type="predicted"/>
<name>A0A0V1HP06_9BILA</name>